<dbReference type="InterPro" id="IPR022742">
    <property type="entry name" value="Hydrolase_4"/>
</dbReference>
<gene>
    <name evidence="2" type="ORF">E4K64_33455</name>
</gene>
<dbReference type="SMART" id="SM00044">
    <property type="entry name" value="CYCc"/>
    <property type="match status" value="1"/>
</dbReference>
<dbReference type="PROSITE" id="PS50125">
    <property type="entry name" value="GUANYLATE_CYCLASE_2"/>
    <property type="match status" value="1"/>
</dbReference>
<dbReference type="CDD" id="cd07302">
    <property type="entry name" value="CHD"/>
    <property type="match status" value="1"/>
</dbReference>
<sequence>MVVETRYVTSGEVFVAYQICGQDGPDLLMTPGFVSHLEQSWETPDAARFFNDLGSFSRLIRFDKRGTGLSDRAVGVPHLDERIDDIRAVLDAAGSKRAYLFGVSEGGPMSILFAATYPGRVAGLILFGTYARTVGASVPFDDFAALERDIRCTWGTGQSLPSFAPSAAAIPGAMERFAKLERLAASPSDVINLMRMNREIDVTAVLPSIRVPTLVMHRRDDVRIRAQAGRELGERISDARYVELPGNDHLAWSGDQKRLVEEIRKFMGVSAPSIEADRVLSTVLFTDIVDSTSRASLMGDRQWRSTLEAHHAVVRSELGRYCGREVKTTGDGFLALFDGPARAVRCAQEIVSAVRALDLEVRAGVHTGEVEMMGDDVGGIAVHIAARVAQHAKGSEVLASNTVKDLVAGAGLKFVDQGPAELKGLAEPMRLFAAVT</sequence>
<dbReference type="Pfam" id="PF00211">
    <property type="entry name" value="Guanylate_cyc"/>
    <property type="match status" value="1"/>
</dbReference>
<comment type="caution">
    <text evidence="2">The sequence shown here is derived from an EMBL/GenBank/DDBJ whole genome shotgun (WGS) entry which is preliminary data.</text>
</comment>
<dbReference type="InterPro" id="IPR001054">
    <property type="entry name" value="A/G_cyclase"/>
</dbReference>
<dbReference type="AlphaFoldDB" id="A0A4Y9NQK7"/>
<dbReference type="PRINTS" id="PR00111">
    <property type="entry name" value="ABHYDROLASE"/>
</dbReference>
<dbReference type="SUPFAM" id="SSF53474">
    <property type="entry name" value="alpha/beta-Hydrolases"/>
    <property type="match status" value="1"/>
</dbReference>
<dbReference type="EMBL" id="SPQS01000028">
    <property type="protein sequence ID" value="TFV69286.1"/>
    <property type="molecule type" value="Genomic_DNA"/>
</dbReference>
<feature type="domain" description="Guanylate cyclase" evidence="1">
    <location>
        <begin position="282"/>
        <end position="389"/>
    </location>
</feature>
<proteinExistence type="predicted"/>
<dbReference type="GO" id="GO:0009190">
    <property type="term" value="P:cyclic nucleotide biosynthetic process"/>
    <property type="evidence" value="ECO:0007669"/>
    <property type="project" value="InterPro"/>
</dbReference>
<evidence type="ECO:0000313" key="2">
    <source>
        <dbReference type="EMBL" id="TFV69286.1"/>
    </source>
</evidence>
<dbReference type="GO" id="GO:0004016">
    <property type="term" value="F:adenylate cyclase activity"/>
    <property type="evidence" value="ECO:0007669"/>
    <property type="project" value="UniProtKB-ARBA"/>
</dbReference>
<dbReference type="InterPro" id="IPR000073">
    <property type="entry name" value="AB_hydrolase_1"/>
</dbReference>
<dbReference type="InterPro" id="IPR029058">
    <property type="entry name" value="AB_hydrolase_fold"/>
</dbReference>
<evidence type="ECO:0000259" key="1">
    <source>
        <dbReference type="PROSITE" id="PS50125"/>
    </source>
</evidence>
<organism evidence="2 3">
    <name type="scientific">Bradyrhizobium frederickii</name>
    <dbReference type="NCBI Taxonomy" id="2560054"/>
    <lineage>
        <taxon>Bacteria</taxon>
        <taxon>Pseudomonadati</taxon>
        <taxon>Pseudomonadota</taxon>
        <taxon>Alphaproteobacteria</taxon>
        <taxon>Hyphomicrobiales</taxon>
        <taxon>Nitrobacteraceae</taxon>
        <taxon>Bradyrhizobium</taxon>
    </lineage>
</organism>
<dbReference type="Proteomes" id="UP000297700">
    <property type="component" value="Unassembled WGS sequence"/>
</dbReference>
<dbReference type="RefSeq" id="WP_135167149.1">
    <property type="nucleotide sequence ID" value="NZ_SPQS01000028.1"/>
</dbReference>
<protein>
    <submittedName>
        <fullName evidence="2">Adenylate/guanylate cyclase domain-containing protein</fullName>
    </submittedName>
</protein>
<accession>A0A4Y9NQK7</accession>
<dbReference type="Gene3D" id="3.40.50.1820">
    <property type="entry name" value="alpha/beta hydrolase"/>
    <property type="match status" value="1"/>
</dbReference>
<evidence type="ECO:0000313" key="3">
    <source>
        <dbReference type="Proteomes" id="UP000297700"/>
    </source>
</evidence>
<dbReference type="SUPFAM" id="SSF55073">
    <property type="entry name" value="Nucleotide cyclase"/>
    <property type="match status" value="1"/>
</dbReference>
<dbReference type="Gene3D" id="3.30.70.1230">
    <property type="entry name" value="Nucleotide cyclase"/>
    <property type="match status" value="1"/>
</dbReference>
<name>A0A4Y9NQK7_9BRAD</name>
<reference evidence="2 3" key="1">
    <citation type="submission" date="2019-03" db="EMBL/GenBank/DDBJ databases">
        <title>Bradyrhizobium strains diversity.</title>
        <authorList>
            <person name="Urquiaga M.C.O."/>
            <person name="Hungria M."/>
            <person name="Delamuta J.R.M."/>
            <person name="Klepa M.S."/>
        </authorList>
    </citation>
    <scope>NUCLEOTIDE SEQUENCE [LARGE SCALE GENOMIC DNA]</scope>
    <source>
        <strain evidence="2 3">CNPSo 3426</strain>
    </source>
</reference>
<dbReference type="Pfam" id="PF12146">
    <property type="entry name" value="Hydrolase_4"/>
    <property type="match status" value="1"/>
</dbReference>
<dbReference type="PANTHER" id="PTHR43433">
    <property type="entry name" value="HYDROLASE, ALPHA/BETA FOLD FAMILY PROTEIN"/>
    <property type="match status" value="1"/>
</dbReference>
<dbReference type="GO" id="GO:0035556">
    <property type="term" value="P:intracellular signal transduction"/>
    <property type="evidence" value="ECO:0007669"/>
    <property type="project" value="InterPro"/>
</dbReference>
<dbReference type="PANTHER" id="PTHR43433:SF8">
    <property type="entry name" value="BIFUNCTIONAL LIPASE_ADENYLATE CYCLASE LIPJ"/>
    <property type="match status" value="1"/>
</dbReference>
<dbReference type="InterPro" id="IPR029787">
    <property type="entry name" value="Nucleotide_cyclase"/>
</dbReference>
<dbReference type="InterPro" id="IPR050471">
    <property type="entry name" value="AB_hydrolase"/>
</dbReference>